<dbReference type="EMBL" id="CATQJL010000316">
    <property type="protein sequence ID" value="CAJ0607589.1"/>
    <property type="molecule type" value="Genomic_DNA"/>
</dbReference>
<keyword evidence="4" id="KW-1185">Reference proteome</keyword>
<name>A0AA36HCJ7_CYLNA</name>
<evidence type="ECO:0000313" key="4">
    <source>
        <dbReference type="Proteomes" id="UP001176961"/>
    </source>
</evidence>
<proteinExistence type="predicted"/>
<comment type="caution">
    <text evidence="3">The sequence shown here is derived from an EMBL/GenBank/DDBJ whole genome shotgun (WGS) entry which is preliminary data.</text>
</comment>
<sequence>MLKLLVLGTLLLVAINLADGAAVRRTSAPKIQKKVVTKAPISEESAEESGASVEASVDTSDEEEEEEASDVDDSDEEEEVVSYLYSKVDLI</sequence>
<dbReference type="Proteomes" id="UP001176961">
    <property type="component" value="Unassembled WGS sequence"/>
</dbReference>
<evidence type="ECO:0000256" key="2">
    <source>
        <dbReference type="SAM" id="SignalP"/>
    </source>
</evidence>
<evidence type="ECO:0000313" key="3">
    <source>
        <dbReference type="EMBL" id="CAJ0607589.1"/>
    </source>
</evidence>
<gene>
    <name evidence="3" type="ORF">CYNAS_LOCUS19572</name>
</gene>
<feature type="compositionally biased region" description="Low complexity" evidence="1">
    <location>
        <begin position="48"/>
        <end position="58"/>
    </location>
</feature>
<evidence type="ECO:0000256" key="1">
    <source>
        <dbReference type="SAM" id="MobiDB-lite"/>
    </source>
</evidence>
<feature type="chain" id="PRO_5041215879" evidence="2">
    <location>
        <begin position="21"/>
        <end position="91"/>
    </location>
</feature>
<keyword evidence="2" id="KW-0732">Signal</keyword>
<dbReference type="AlphaFoldDB" id="A0AA36HCJ7"/>
<accession>A0AA36HCJ7</accession>
<feature type="signal peptide" evidence="2">
    <location>
        <begin position="1"/>
        <end position="20"/>
    </location>
</feature>
<feature type="compositionally biased region" description="Acidic residues" evidence="1">
    <location>
        <begin position="59"/>
        <end position="79"/>
    </location>
</feature>
<feature type="region of interest" description="Disordered" evidence="1">
    <location>
        <begin position="36"/>
        <end position="79"/>
    </location>
</feature>
<protein>
    <submittedName>
        <fullName evidence="3">Uncharacterized protein</fullName>
    </submittedName>
</protein>
<organism evidence="3 4">
    <name type="scientific">Cylicocyclus nassatus</name>
    <name type="common">Nematode worm</name>
    <dbReference type="NCBI Taxonomy" id="53992"/>
    <lineage>
        <taxon>Eukaryota</taxon>
        <taxon>Metazoa</taxon>
        <taxon>Ecdysozoa</taxon>
        <taxon>Nematoda</taxon>
        <taxon>Chromadorea</taxon>
        <taxon>Rhabditida</taxon>
        <taxon>Rhabditina</taxon>
        <taxon>Rhabditomorpha</taxon>
        <taxon>Strongyloidea</taxon>
        <taxon>Strongylidae</taxon>
        <taxon>Cylicocyclus</taxon>
    </lineage>
</organism>
<reference evidence="3" key="1">
    <citation type="submission" date="2023-07" db="EMBL/GenBank/DDBJ databases">
        <authorList>
            <consortium name="CYATHOMIX"/>
        </authorList>
    </citation>
    <scope>NUCLEOTIDE SEQUENCE</scope>
    <source>
        <strain evidence="3">N/A</strain>
    </source>
</reference>